<comment type="caution">
    <text evidence="4">The sequence shown here is derived from an EMBL/GenBank/DDBJ whole genome shotgun (WGS) entry which is preliminary data.</text>
</comment>
<protein>
    <submittedName>
        <fullName evidence="4">Uncharacterized protein</fullName>
    </submittedName>
</protein>
<evidence type="ECO:0000256" key="1">
    <source>
        <dbReference type="SAM" id="MobiDB-lite"/>
    </source>
</evidence>
<reference evidence="5" key="1">
    <citation type="submission" date="2015-07" db="EMBL/GenBank/DDBJ databases">
        <title>Complete Genome of Thermincola ferriacetica strain Z-0001T.</title>
        <authorList>
            <person name="Lusk B."/>
            <person name="Badalamenti J.P."/>
            <person name="Parameswaran P."/>
            <person name="Bond D.R."/>
            <person name="Torres C.I."/>
        </authorList>
    </citation>
    <scope>NUCLEOTIDE SEQUENCE [LARGE SCALE GENOMIC DNA]</scope>
    <source>
        <strain evidence="5">Z-0001</strain>
    </source>
</reference>
<dbReference type="AlphaFoldDB" id="A0A0L6W4L0"/>
<dbReference type="Proteomes" id="UP000037175">
    <property type="component" value="Unassembled WGS sequence"/>
</dbReference>
<evidence type="ECO:0000259" key="3">
    <source>
        <dbReference type="Pfam" id="PF13203"/>
    </source>
</evidence>
<feature type="domain" description="VWA-like" evidence="2">
    <location>
        <begin position="307"/>
        <end position="430"/>
    </location>
</feature>
<dbReference type="Pfam" id="PF09967">
    <property type="entry name" value="DUF2201"/>
    <property type="match status" value="1"/>
</dbReference>
<dbReference type="InterPro" id="IPR025154">
    <property type="entry name" value="Put_metallopeptidase_dom"/>
</dbReference>
<dbReference type="SUPFAM" id="SSF53300">
    <property type="entry name" value="vWA-like"/>
    <property type="match status" value="1"/>
</dbReference>
<dbReference type="InterPro" id="IPR036465">
    <property type="entry name" value="vWFA_dom_sf"/>
</dbReference>
<name>A0A0L6W4L0_9FIRM</name>
<feature type="domain" description="Putative metallopeptidase" evidence="3">
    <location>
        <begin position="5"/>
        <end position="301"/>
    </location>
</feature>
<dbReference type="PANTHER" id="PTHR38730">
    <property type="entry name" value="SLL7028 PROTEIN"/>
    <property type="match status" value="1"/>
</dbReference>
<keyword evidence="5" id="KW-1185">Reference proteome</keyword>
<evidence type="ECO:0000313" key="4">
    <source>
        <dbReference type="EMBL" id="KNZ70323.1"/>
    </source>
</evidence>
<evidence type="ECO:0000259" key="2">
    <source>
        <dbReference type="Pfam" id="PF09967"/>
    </source>
</evidence>
<organism evidence="4 5">
    <name type="scientific">Thermincola ferriacetica</name>
    <dbReference type="NCBI Taxonomy" id="281456"/>
    <lineage>
        <taxon>Bacteria</taxon>
        <taxon>Bacillati</taxon>
        <taxon>Bacillota</taxon>
        <taxon>Clostridia</taxon>
        <taxon>Eubacteriales</taxon>
        <taxon>Thermincolaceae</taxon>
        <taxon>Thermincola</taxon>
    </lineage>
</organism>
<dbReference type="InterPro" id="IPR018698">
    <property type="entry name" value="VWA-like_dom"/>
</dbReference>
<dbReference type="RefSeq" id="WP_052217034.1">
    <property type="nucleotide sequence ID" value="NZ_LGTE01000004.1"/>
</dbReference>
<gene>
    <name evidence="4" type="ORF">Tfer_0883</name>
</gene>
<feature type="compositionally biased region" description="Gly residues" evidence="1">
    <location>
        <begin position="155"/>
        <end position="170"/>
    </location>
</feature>
<sequence>MPTMPAELQAARLRLVKDRPYLTSAAWALQPVAKPGLGTMAVDQFFRLYYDPAVTTRWTVEELSGVLYHEICHLLRDHASRMKEFDPRLSNIAADAEIDDDILREGVRLPAGAITPASIGQPNGLLAEEYYAALEKQAQQAAASQGASAQPGNESGTGVGEPEAGDGGASAGPDRDSASQVPAPGAGRCGSCATGQPEEWEEGPPGEGISPGISRAEAELIRRDVARQIREHVRACGNVPGHWARWADEKLRPKVDWRKELAAAVRHAVADVAGACDYSYRRPSRRQGQVGNGKVIFPSLRRPVPSVAVVVDTSGSVGDAMLAQALAEIAGILRSLGQREGVHVLAVDRAVQSCRRVFRPEQVRLAGGGGTDMGAGLEAAAKLRPCPQVAVVITDCLTPWPDQPPEGMKVIIVALTGDGKTPDWAKTIRIQ</sequence>
<feature type="region of interest" description="Disordered" evidence="1">
    <location>
        <begin position="142"/>
        <end position="212"/>
    </location>
</feature>
<dbReference type="PANTHER" id="PTHR38730:SF1">
    <property type="entry name" value="SLL7028 PROTEIN"/>
    <property type="match status" value="1"/>
</dbReference>
<accession>A0A0L6W4L0</accession>
<dbReference type="EMBL" id="LGTE01000004">
    <property type="protein sequence ID" value="KNZ70323.1"/>
    <property type="molecule type" value="Genomic_DNA"/>
</dbReference>
<dbReference type="Pfam" id="PF13203">
    <property type="entry name" value="DUF2201_N"/>
    <property type="match status" value="1"/>
</dbReference>
<dbReference type="PATRIC" id="fig|281456.6.peg.933"/>
<evidence type="ECO:0000313" key="5">
    <source>
        <dbReference type="Proteomes" id="UP000037175"/>
    </source>
</evidence>
<proteinExistence type="predicted"/>